<protein>
    <recommendedName>
        <fullName evidence="4">Phospholipase A2-like central domain-containing protein</fullName>
    </recommendedName>
</protein>
<evidence type="ECO:0000256" key="2">
    <source>
        <dbReference type="ARBA" id="ARBA00022525"/>
    </source>
</evidence>
<proteinExistence type="predicted"/>
<dbReference type="CDD" id="cd04704">
    <property type="entry name" value="PLA2_bee_venom_like"/>
    <property type="match status" value="1"/>
</dbReference>
<dbReference type="AlphaFoldDB" id="A0ABD3VAC9"/>
<reference evidence="5 6" key="1">
    <citation type="submission" date="2024-11" db="EMBL/GenBank/DDBJ databases">
        <title>Chromosome-level genome assembly of the freshwater bivalve Anodonta woodiana.</title>
        <authorList>
            <person name="Chen X."/>
        </authorList>
    </citation>
    <scope>NUCLEOTIDE SEQUENCE [LARGE SCALE GENOMIC DNA]</scope>
    <source>
        <strain evidence="5">MN2024</strain>
        <tissue evidence="5">Gills</tissue>
    </source>
</reference>
<evidence type="ECO:0000259" key="4">
    <source>
        <dbReference type="Pfam" id="PF05826"/>
    </source>
</evidence>
<evidence type="ECO:0000313" key="5">
    <source>
        <dbReference type="EMBL" id="KAL3857971.1"/>
    </source>
</evidence>
<evidence type="ECO:0000256" key="1">
    <source>
        <dbReference type="ARBA" id="ARBA00004613"/>
    </source>
</evidence>
<dbReference type="Pfam" id="PF05826">
    <property type="entry name" value="Phospholip_A2_2"/>
    <property type="match status" value="1"/>
</dbReference>
<accession>A0ABD3VAC9</accession>
<dbReference type="SUPFAM" id="SSF48619">
    <property type="entry name" value="Phospholipase A2, PLA2"/>
    <property type="match status" value="1"/>
</dbReference>
<dbReference type="PANTHER" id="PTHR12253">
    <property type="entry name" value="RH14732P"/>
    <property type="match status" value="1"/>
</dbReference>
<feature type="signal peptide" evidence="3">
    <location>
        <begin position="1"/>
        <end position="17"/>
    </location>
</feature>
<keyword evidence="6" id="KW-1185">Reference proteome</keyword>
<comment type="caution">
    <text evidence="5">The sequence shown here is derived from an EMBL/GenBank/DDBJ whole genome shotgun (WGS) entry which is preliminary data.</text>
</comment>
<dbReference type="InterPro" id="IPR033113">
    <property type="entry name" value="PLA2_histidine"/>
</dbReference>
<feature type="chain" id="PRO_5044879099" description="Phospholipase A2-like central domain-containing protein" evidence="3">
    <location>
        <begin position="18"/>
        <end position="279"/>
    </location>
</feature>
<feature type="domain" description="Phospholipase A2-like central" evidence="4">
    <location>
        <begin position="140"/>
        <end position="235"/>
    </location>
</feature>
<comment type="subcellular location">
    <subcellularLocation>
        <location evidence="1">Secreted</location>
    </subcellularLocation>
</comment>
<dbReference type="EMBL" id="JBJQND010000013">
    <property type="protein sequence ID" value="KAL3857971.1"/>
    <property type="molecule type" value="Genomic_DNA"/>
</dbReference>
<dbReference type="GO" id="GO:0005576">
    <property type="term" value="C:extracellular region"/>
    <property type="evidence" value="ECO:0007669"/>
    <property type="project" value="UniProtKB-SubCell"/>
</dbReference>
<dbReference type="Gene3D" id="1.20.90.10">
    <property type="entry name" value="Phospholipase A2 domain"/>
    <property type="match status" value="1"/>
</dbReference>
<name>A0ABD3VAC9_SINWO</name>
<dbReference type="PROSITE" id="PS00118">
    <property type="entry name" value="PA2_HIS"/>
    <property type="match status" value="1"/>
</dbReference>
<organism evidence="5 6">
    <name type="scientific">Sinanodonta woodiana</name>
    <name type="common">Chinese pond mussel</name>
    <name type="synonym">Anodonta woodiana</name>
    <dbReference type="NCBI Taxonomy" id="1069815"/>
    <lineage>
        <taxon>Eukaryota</taxon>
        <taxon>Metazoa</taxon>
        <taxon>Spiralia</taxon>
        <taxon>Lophotrochozoa</taxon>
        <taxon>Mollusca</taxon>
        <taxon>Bivalvia</taxon>
        <taxon>Autobranchia</taxon>
        <taxon>Heteroconchia</taxon>
        <taxon>Palaeoheterodonta</taxon>
        <taxon>Unionida</taxon>
        <taxon>Unionoidea</taxon>
        <taxon>Unionidae</taxon>
        <taxon>Unioninae</taxon>
        <taxon>Sinanodonta</taxon>
    </lineage>
</organism>
<evidence type="ECO:0000313" key="6">
    <source>
        <dbReference type="Proteomes" id="UP001634394"/>
    </source>
</evidence>
<keyword evidence="3" id="KW-0732">Signal</keyword>
<dbReference type="InterPro" id="IPR036444">
    <property type="entry name" value="PLipase_A2_dom_sf"/>
</dbReference>
<evidence type="ECO:0000256" key="3">
    <source>
        <dbReference type="SAM" id="SignalP"/>
    </source>
</evidence>
<gene>
    <name evidence="5" type="ORF">ACJMK2_012593</name>
</gene>
<sequence length="279" mass="31817">MFISGILLLTLSQYCIGEQLYPGEIAHVSEPLPLGRFRFLVTDGKLLLEAVVSRINGVLLCDIHEAADGISSVLLHVKRNVTFIGQDYVKDMFEKCLQNKVLEKSRRDHNVVPTDTFDGMPFKPDYKTGQPDGNGAHLAIFPGTKWCGYENNAKDMNDLGVHQATDACCRIHDHCPYFIDRFETKYNYRNMNPYTVSHCDCDQGLYDCLKKVHTTTSNEVGELFFGLLNVHCFRFEKGPYCEKYHWSGIWCEKQSIGMRAVMQTFPHKWSENTDNIIAG</sequence>
<keyword evidence="2" id="KW-0964">Secreted</keyword>
<dbReference type="Proteomes" id="UP001634394">
    <property type="component" value="Unassembled WGS sequence"/>
</dbReference>
<dbReference type="InterPro" id="IPR016090">
    <property type="entry name" value="PLA2-like_dom"/>
</dbReference>